<keyword evidence="6" id="KW-0808">Transferase</keyword>
<evidence type="ECO:0000256" key="5">
    <source>
        <dbReference type="ARBA" id="ARBA00022603"/>
    </source>
</evidence>
<organism evidence="10 11">
    <name type="scientific">Molorchus minor</name>
    <dbReference type="NCBI Taxonomy" id="1323400"/>
    <lineage>
        <taxon>Eukaryota</taxon>
        <taxon>Metazoa</taxon>
        <taxon>Ecdysozoa</taxon>
        <taxon>Arthropoda</taxon>
        <taxon>Hexapoda</taxon>
        <taxon>Insecta</taxon>
        <taxon>Pterygota</taxon>
        <taxon>Neoptera</taxon>
        <taxon>Endopterygota</taxon>
        <taxon>Coleoptera</taxon>
        <taxon>Polyphaga</taxon>
        <taxon>Cucujiformia</taxon>
        <taxon>Chrysomeloidea</taxon>
        <taxon>Cerambycidae</taxon>
        <taxon>Lamiinae</taxon>
        <taxon>Monochamini</taxon>
        <taxon>Molorchus</taxon>
    </lineage>
</organism>
<name>A0ABQ9JU14_9CUCU</name>
<gene>
    <name evidence="10" type="ORF">NQ317_000858</name>
</gene>
<keyword evidence="8" id="KW-0539">Nucleus</keyword>
<dbReference type="Gene3D" id="3.40.50.150">
    <property type="entry name" value="Vaccinia Virus protein VP39"/>
    <property type="match status" value="1"/>
</dbReference>
<dbReference type="PANTHER" id="PTHR14614">
    <property type="entry name" value="HEPATOCELLULAR CARCINOMA-ASSOCIATED ANTIGEN"/>
    <property type="match status" value="1"/>
</dbReference>
<evidence type="ECO:0000256" key="8">
    <source>
        <dbReference type="ARBA" id="ARBA00023242"/>
    </source>
</evidence>
<dbReference type="EMBL" id="JAPWTJ010000173">
    <property type="protein sequence ID" value="KAJ8981630.1"/>
    <property type="molecule type" value="Genomic_DNA"/>
</dbReference>
<comment type="caution">
    <text evidence="10">The sequence shown here is derived from an EMBL/GenBank/DDBJ whole genome shotgun (WGS) entry which is preliminary data.</text>
</comment>
<evidence type="ECO:0000256" key="7">
    <source>
        <dbReference type="ARBA" id="ARBA00022691"/>
    </source>
</evidence>
<proteinExistence type="inferred from homology"/>
<dbReference type="PANTHER" id="PTHR14614:SF39">
    <property type="entry name" value="HISTIDINE PROTEIN METHYLTRANSFERASE 1 HOMOLOG"/>
    <property type="match status" value="1"/>
</dbReference>
<evidence type="ECO:0000313" key="10">
    <source>
        <dbReference type="EMBL" id="KAJ8981630.1"/>
    </source>
</evidence>
<keyword evidence="7" id="KW-0949">S-adenosyl-L-methionine</keyword>
<dbReference type="Proteomes" id="UP001162164">
    <property type="component" value="Unassembled WGS sequence"/>
</dbReference>
<evidence type="ECO:0000256" key="4">
    <source>
        <dbReference type="ARBA" id="ARBA00022490"/>
    </source>
</evidence>
<accession>A0ABQ9JU14</accession>
<keyword evidence="11" id="KW-1185">Reference proteome</keyword>
<evidence type="ECO:0000313" key="11">
    <source>
        <dbReference type="Proteomes" id="UP001162164"/>
    </source>
</evidence>
<keyword evidence="5" id="KW-0489">Methyltransferase</keyword>
<evidence type="ECO:0000256" key="6">
    <source>
        <dbReference type="ARBA" id="ARBA00022679"/>
    </source>
</evidence>
<feature type="non-terminal residue" evidence="10">
    <location>
        <position position="1"/>
    </location>
</feature>
<dbReference type="SUPFAM" id="SSF53335">
    <property type="entry name" value="S-adenosyl-L-methionine-dependent methyltransferases"/>
    <property type="match status" value="1"/>
</dbReference>
<evidence type="ECO:0000256" key="1">
    <source>
        <dbReference type="ARBA" id="ARBA00004123"/>
    </source>
</evidence>
<sequence>ENIEKPEIKWAKCEEFLPEKDNIFAKKILGYCKVNTITLDNIDILYFDSKDILKILQDKQSLSETASLKAEQSHSDLLPTVYEGGLKIWECTFDLLNYLKNINLDLGNKDVLDLGCGSGIIGIYGLINNSFCYFQDYYTTYPNVLLNTQTKLDHCKFYAGDWQSFSELLETDNKGKFDFIFTSETIYNTDNYAKLHNVFEKLLKISGTMYPFSMFNFACTISRHIYLAAKSFYFGVGGGISLFQDFLEKKKVFKYSSCWKCDNGITRQILRIEFIT</sequence>
<comment type="similarity">
    <text evidence="9">Belongs to the methyltransferase superfamily. METTL18 family.</text>
</comment>
<reference evidence="10" key="1">
    <citation type="journal article" date="2023" name="Insect Mol. Biol.">
        <title>Genome sequencing provides insights into the evolution of gene families encoding plant cell wall-degrading enzymes in longhorned beetles.</title>
        <authorList>
            <person name="Shin N.R."/>
            <person name="Okamura Y."/>
            <person name="Kirsch R."/>
            <person name="Pauchet Y."/>
        </authorList>
    </citation>
    <scope>NUCLEOTIDE SEQUENCE</scope>
    <source>
        <strain evidence="10">MMC_N1</strain>
    </source>
</reference>
<evidence type="ECO:0000256" key="2">
    <source>
        <dbReference type="ARBA" id="ARBA00004496"/>
    </source>
</evidence>
<evidence type="ECO:0000256" key="9">
    <source>
        <dbReference type="ARBA" id="ARBA00038126"/>
    </source>
</evidence>
<dbReference type="EC" id="2.1.1.85" evidence="3"/>
<dbReference type="Pfam" id="PF10294">
    <property type="entry name" value="Methyltransf_16"/>
    <property type="match status" value="1"/>
</dbReference>
<comment type="subcellular location">
    <subcellularLocation>
        <location evidence="2">Cytoplasm</location>
    </subcellularLocation>
    <subcellularLocation>
        <location evidence="1">Nucleus</location>
    </subcellularLocation>
</comment>
<protein>
    <recommendedName>
        <fullName evidence="3">protein-histidine N-methyltransferase</fullName>
        <ecNumber evidence="3">2.1.1.85</ecNumber>
    </recommendedName>
</protein>
<keyword evidence="4" id="KW-0963">Cytoplasm</keyword>
<dbReference type="InterPro" id="IPR019410">
    <property type="entry name" value="Methyltransf_16"/>
</dbReference>
<dbReference type="InterPro" id="IPR029063">
    <property type="entry name" value="SAM-dependent_MTases_sf"/>
</dbReference>
<evidence type="ECO:0000256" key="3">
    <source>
        <dbReference type="ARBA" id="ARBA00012533"/>
    </source>
</evidence>